<dbReference type="PANTHER" id="PTHR19353:SF19">
    <property type="entry name" value="DELTA(5) FATTY ACID DESATURASE C-RELATED"/>
    <property type="match status" value="1"/>
</dbReference>
<name>A0A143QLG0_RHOFA</name>
<feature type="region of interest" description="Disordered" evidence="1">
    <location>
        <begin position="417"/>
        <end position="480"/>
    </location>
</feature>
<dbReference type="Pfam" id="PF00487">
    <property type="entry name" value="FA_desaturase"/>
    <property type="match status" value="2"/>
</dbReference>
<dbReference type="GO" id="GO:0008610">
    <property type="term" value="P:lipid biosynthetic process"/>
    <property type="evidence" value="ECO:0007669"/>
    <property type="project" value="UniProtKB-ARBA"/>
</dbReference>
<dbReference type="GO" id="GO:0016020">
    <property type="term" value="C:membrane"/>
    <property type="evidence" value="ECO:0007669"/>
    <property type="project" value="TreeGrafter"/>
</dbReference>
<gene>
    <name evidence="3" type="primary">desA3_1</name>
    <name evidence="3" type="ORF">A3Q41_02462</name>
</gene>
<feature type="domain" description="Fatty acid desaturase" evidence="2">
    <location>
        <begin position="299"/>
        <end position="396"/>
    </location>
</feature>
<dbReference type="PATRIC" id="fig|1653479.3.peg.2492"/>
<evidence type="ECO:0000313" key="4">
    <source>
        <dbReference type="Proteomes" id="UP000076038"/>
    </source>
</evidence>
<sequence>MSIDETTRRVTDTDEPVNPLAHLSDETIAELAKEFDAIHDEVYSSLGDKDRKYITSVIAAQRQLLVAGRVLLLGSTSKPAWLAGTACLGIAKILENMEIGHNVMHGQWDWMNDPEIHSSVWDWDTASTANSWKHSHNYVHHTYTNIRGKDKDLGYEIMRIDPRQKWSPVYLAQPFYNVLLMAFFEWGVALHDLDIEAIRRGEKPVKELVEDLKGIGVKARKQFVKDYVGWPLISAGAFALAQLASGGRLPESKRSRLASKLRGSARFGKNRRTAALLDSRVSGVESTFLSTVAANFTANIIRNVWSNAIIFCGHFPDQAYTFSQEEVENETRGGWYVRQLVGAANIDGGPLFHLMSGNLSYQVEHHLYPDMPSTRYSDVAPKIKDICERYELPYNTGPFFQQWGMVQRTIARLAFPGGKVRPKPGPYRPEESWRRKFAEGATKDSEAAKTRGRVPAEHPAAGPEHNSGGVDVQPPPRGDD</sequence>
<organism evidence="3 4">
    <name type="scientific">Rhodococcoides fascians</name>
    <name type="common">Rhodococcus fascians</name>
    <dbReference type="NCBI Taxonomy" id="1828"/>
    <lineage>
        <taxon>Bacteria</taxon>
        <taxon>Bacillati</taxon>
        <taxon>Actinomycetota</taxon>
        <taxon>Actinomycetes</taxon>
        <taxon>Mycobacteriales</taxon>
        <taxon>Nocardiaceae</taxon>
        <taxon>Rhodococcoides</taxon>
    </lineage>
</organism>
<dbReference type="KEGG" id="rhs:A3Q41_02462"/>
<dbReference type="InterPro" id="IPR005804">
    <property type="entry name" value="FA_desaturase_dom"/>
</dbReference>
<dbReference type="EMBL" id="CP015220">
    <property type="protein sequence ID" value="AMY23761.1"/>
    <property type="molecule type" value="Genomic_DNA"/>
</dbReference>
<accession>A0A143QLG0</accession>
<dbReference type="GO" id="GO:0016717">
    <property type="term" value="F:oxidoreductase activity, acting on paired donors, with oxidation of a pair of donors resulting in the reduction of molecular oxygen to two molecules of water"/>
    <property type="evidence" value="ECO:0007669"/>
    <property type="project" value="TreeGrafter"/>
</dbReference>
<dbReference type="InterPro" id="IPR012171">
    <property type="entry name" value="Fatty_acid_desaturase"/>
</dbReference>
<dbReference type="EC" id="1.14.19.-" evidence="3"/>
<keyword evidence="3" id="KW-0560">Oxidoreductase</keyword>
<feature type="compositionally biased region" description="Basic and acidic residues" evidence="1">
    <location>
        <begin position="428"/>
        <end position="449"/>
    </location>
</feature>
<reference evidence="3 4" key="1">
    <citation type="journal article" date="2016" name="Genome Announc.">
        <title>Complete Genome and Plasmid Sequences for Rhodococcus fascians D188 and Draft Sequences for Rhodococcus Isolates PBTS 1 and PBTS 2.</title>
        <authorList>
            <person name="Stamler R.A."/>
            <person name="Vereecke D."/>
            <person name="Zhang Y."/>
            <person name="Schilkey F."/>
            <person name="Devitt N."/>
            <person name="Randall J.J."/>
        </authorList>
    </citation>
    <scope>NUCLEOTIDE SEQUENCE [LARGE SCALE GENOMIC DNA]</scope>
    <source>
        <strain evidence="3 4">PBTS2</strain>
    </source>
</reference>
<feature type="domain" description="Fatty acid desaturase" evidence="2">
    <location>
        <begin position="80"/>
        <end position="201"/>
    </location>
</feature>
<dbReference type="AlphaFoldDB" id="A0A143QLG0"/>
<proteinExistence type="predicted"/>
<evidence type="ECO:0000256" key="1">
    <source>
        <dbReference type="SAM" id="MobiDB-lite"/>
    </source>
</evidence>
<dbReference type="OrthoDB" id="104711at2"/>
<dbReference type="RefSeq" id="WP_027495754.1">
    <property type="nucleotide sequence ID" value="NZ_CAKKLU010000006.1"/>
</dbReference>
<evidence type="ECO:0000313" key="3">
    <source>
        <dbReference type="EMBL" id="AMY23761.1"/>
    </source>
</evidence>
<keyword evidence="4" id="KW-1185">Reference proteome</keyword>
<reference evidence="4" key="2">
    <citation type="submission" date="2016-04" db="EMBL/GenBank/DDBJ databases">
        <title>Complete Genome and Plasmid Sequences for Rhodococcus fascians D188 and Draft Sequences for Rhodococcus spp. Isolates PBTS 1 and PBTS 2.</title>
        <authorList>
            <person name="Stamer R."/>
            <person name="Vereecke D."/>
            <person name="Zhang Y."/>
            <person name="Schilkey F."/>
            <person name="Devitt N."/>
            <person name="Randall J."/>
        </authorList>
    </citation>
    <scope>NUCLEOTIDE SEQUENCE [LARGE SCALE GENOMIC DNA]</scope>
    <source>
        <strain evidence="4">PBTS2</strain>
    </source>
</reference>
<dbReference type="Proteomes" id="UP000076038">
    <property type="component" value="Chromosome"/>
</dbReference>
<dbReference type="PANTHER" id="PTHR19353">
    <property type="entry name" value="FATTY ACID DESATURASE 2"/>
    <property type="match status" value="1"/>
</dbReference>
<evidence type="ECO:0000259" key="2">
    <source>
        <dbReference type="Pfam" id="PF00487"/>
    </source>
</evidence>
<dbReference type="CDD" id="cd03506">
    <property type="entry name" value="Delta6-FADS-like"/>
    <property type="match status" value="1"/>
</dbReference>
<protein>
    <submittedName>
        <fullName evidence="3">Stearoyl-CoA 9-desaturase</fullName>
        <ecNumber evidence="3">1.14.19.-</ecNumber>
    </submittedName>
</protein>
<dbReference type="GeneID" id="93552568"/>